<proteinExistence type="predicted"/>
<keyword evidence="2" id="KW-0472">Membrane</keyword>
<dbReference type="CDD" id="cd00096">
    <property type="entry name" value="Ig"/>
    <property type="match status" value="1"/>
</dbReference>
<dbReference type="Proteomes" id="UP001153269">
    <property type="component" value="Unassembled WGS sequence"/>
</dbReference>
<dbReference type="InterPro" id="IPR013783">
    <property type="entry name" value="Ig-like_fold"/>
</dbReference>
<dbReference type="InterPro" id="IPR003599">
    <property type="entry name" value="Ig_sub"/>
</dbReference>
<feature type="domain" description="Ig-like" evidence="3">
    <location>
        <begin position="297"/>
        <end position="374"/>
    </location>
</feature>
<name>A0A9N7UXV5_PLEPL</name>
<dbReference type="PROSITE" id="PS50835">
    <property type="entry name" value="IG_LIKE"/>
    <property type="match status" value="4"/>
</dbReference>
<sequence>MVSGILVVRSQIDWGVSYTSTEICAVRGSTVDINCTYTYPSRWKNLDITVQETFWFIKESNGIHVDLRTDLEYSGRVENLCGNNKCTLRISNLRESDSAVYKFRFTTNQPTGSFTGSTGVTLSVTDPQLQVHVRRSTANPSSTWTELTCHSRCQLPDHLSYVWYNNNKLVGRNKYFHLRHFNPKDSYHCAIEGQERFPSPTLYAPKPPSVSVSPSGEIMEGSSVTLTCSSDANPAAKYTWYKRSGDKQVQRLSEETQFVLSSIRSSDSGEYYCTAENELGRSSAKIFITVTYAPKPPSVSVSPSGEIMEGSSVTLTCSSDANPAANYTWYKENRVLLQGPEGVYRLSSISSGDSGVYSCKSENQYGRINSTSLHLDVQYAPKPPSVSVSPSGEIMEGSSVTLTCSSDANPAANYTWYKEDEDSPTASGQIFTITNITAEHGGKYQCEAQNTHGRSNTTLHLTVGAGKLVIIMNIIRLTLVVVLVPVLVWTLWTRMKKTLSLKSEVNEAVEMIESHNCPEYENDAAAAQTEDTEEQEDLV</sequence>
<dbReference type="Pfam" id="PF13895">
    <property type="entry name" value="Ig_2"/>
    <property type="match status" value="2"/>
</dbReference>
<protein>
    <recommendedName>
        <fullName evidence="3">Ig-like domain-containing protein</fullName>
    </recommendedName>
</protein>
<reference evidence="4" key="1">
    <citation type="submission" date="2020-03" db="EMBL/GenBank/DDBJ databases">
        <authorList>
            <person name="Weist P."/>
        </authorList>
    </citation>
    <scope>NUCLEOTIDE SEQUENCE</scope>
</reference>
<dbReference type="Pfam" id="PF13927">
    <property type="entry name" value="Ig_3"/>
    <property type="match status" value="1"/>
</dbReference>
<feature type="region of interest" description="Disordered" evidence="1">
    <location>
        <begin position="520"/>
        <end position="539"/>
    </location>
</feature>
<dbReference type="SMART" id="SM00408">
    <property type="entry name" value="IGc2"/>
    <property type="match status" value="3"/>
</dbReference>
<keyword evidence="2" id="KW-1133">Transmembrane helix</keyword>
<feature type="compositionally biased region" description="Acidic residues" evidence="1">
    <location>
        <begin position="530"/>
        <end position="539"/>
    </location>
</feature>
<keyword evidence="2" id="KW-0812">Transmembrane</keyword>
<feature type="domain" description="Ig-like" evidence="3">
    <location>
        <begin position="127"/>
        <end position="192"/>
    </location>
</feature>
<evidence type="ECO:0000256" key="2">
    <source>
        <dbReference type="SAM" id="Phobius"/>
    </source>
</evidence>
<evidence type="ECO:0000313" key="4">
    <source>
        <dbReference type="EMBL" id="CAB1438391.1"/>
    </source>
</evidence>
<dbReference type="AlphaFoldDB" id="A0A9N7UXV5"/>
<dbReference type="Gene3D" id="2.60.40.10">
    <property type="entry name" value="Immunoglobulins"/>
    <property type="match status" value="4"/>
</dbReference>
<comment type="caution">
    <text evidence="4">The sequence shown here is derived from an EMBL/GenBank/DDBJ whole genome shotgun (WGS) entry which is preliminary data.</text>
</comment>
<dbReference type="InterPro" id="IPR003598">
    <property type="entry name" value="Ig_sub2"/>
</dbReference>
<evidence type="ECO:0000259" key="3">
    <source>
        <dbReference type="PROSITE" id="PS50835"/>
    </source>
</evidence>
<dbReference type="InterPro" id="IPR013106">
    <property type="entry name" value="Ig_V-set"/>
</dbReference>
<feature type="domain" description="Ig-like" evidence="3">
    <location>
        <begin position="208"/>
        <end position="291"/>
    </location>
</feature>
<dbReference type="InterPro" id="IPR007110">
    <property type="entry name" value="Ig-like_dom"/>
</dbReference>
<organism evidence="4 5">
    <name type="scientific">Pleuronectes platessa</name>
    <name type="common">European plaice</name>
    <dbReference type="NCBI Taxonomy" id="8262"/>
    <lineage>
        <taxon>Eukaryota</taxon>
        <taxon>Metazoa</taxon>
        <taxon>Chordata</taxon>
        <taxon>Craniata</taxon>
        <taxon>Vertebrata</taxon>
        <taxon>Euteleostomi</taxon>
        <taxon>Actinopterygii</taxon>
        <taxon>Neopterygii</taxon>
        <taxon>Teleostei</taxon>
        <taxon>Neoteleostei</taxon>
        <taxon>Acanthomorphata</taxon>
        <taxon>Carangaria</taxon>
        <taxon>Pleuronectiformes</taxon>
        <taxon>Pleuronectoidei</taxon>
        <taxon>Pleuronectidae</taxon>
        <taxon>Pleuronectes</taxon>
    </lineage>
</organism>
<feature type="domain" description="Ig-like" evidence="3">
    <location>
        <begin position="384"/>
        <end position="462"/>
    </location>
</feature>
<dbReference type="PANTHER" id="PTHR46013">
    <property type="entry name" value="VASCULAR CELL ADHESION MOLECULE 1"/>
    <property type="match status" value="1"/>
</dbReference>
<dbReference type="SMART" id="SM00409">
    <property type="entry name" value="IG"/>
    <property type="match status" value="4"/>
</dbReference>
<dbReference type="Pfam" id="PF07686">
    <property type="entry name" value="V-set"/>
    <property type="match status" value="1"/>
</dbReference>
<dbReference type="SUPFAM" id="SSF48726">
    <property type="entry name" value="Immunoglobulin"/>
    <property type="match status" value="4"/>
</dbReference>
<dbReference type="EMBL" id="CADEAL010002149">
    <property type="protein sequence ID" value="CAB1438391.1"/>
    <property type="molecule type" value="Genomic_DNA"/>
</dbReference>
<gene>
    <name evidence="4" type="ORF">PLEPLA_LOCUS26327</name>
</gene>
<evidence type="ECO:0000313" key="5">
    <source>
        <dbReference type="Proteomes" id="UP001153269"/>
    </source>
</evidence>
<dbReference type="PANTHER" id="PTHR46013:SF4">
    <property type="entry name" value="B-CELL RECEPTOR CD22-RELATED"/>
    <property type="match status" value="1"/>
</dbReference>
<keyword evidence="5" id="KW-1185">Reference proteome</keyword>
<feature type="transmembrane region" description="Helical" evidence="2">
    <location>
        <begin position="468"/>
        <end position="492"/>
    </location>
</feature>
<accession>A0A9N7UXV5</accession>
<evidence type="ECO:0000256" key="1">
    <source>
        <dbReference type="SAM" id="MobiDB-lite"/>
    </source>
</evidence>
<dbReference type="InterPro" id="IPR036179">
    <property type="entry name" value="Ig-like_dom_sf"/>
</dbReference>